<dbReference type="SUPFAM" id="SSF52058">
    <property type="entry name" value="L domain-like"/>
    <property type="match status" value="2"/>
</dbReference>
<dbReference type="Proteomes" id="UP001153076">
    <property type="component" value="Unassembled WGS sequence"/>
</dbReference>
<comment type="subcellular location">
    <subcellularLocation>
        <location evidence="1">Cell envelope</location>
    </subcellularLocation>
</comment>
<evidence type="ECO:0000313" key="3">
    <source>
        <dbReference type="Proteomes" id="UP001153076"/>
    </source>
</evidence>
<evidence type="ECO:0000313" key="2">
    <source>
        <dbReference type="EMBL" id="KAJ8448495.1"/>
    </source>
</evidence>
<name>A0A9Q1KSY2_9CARY</name>
<keyword evidence="3" id="KW-1185">Reference proteome</keyword>
<gene>
    <name evidence="2" type="ORF">Cgig2_012139</name>
</gene>
<dbReference type="InterPro" id="IPR051848">
    <property type="entry name" value="PGIP"/>
</dbReference>
<dbReference type="EMBL" id="JAKOGI010000029">
    <property type="protein sequence ID" value="KAJ8448495.1"/>
    <property type="molecule type" value="Genomic_DNA"/>
</dbReference>
<protein>
    <submittedName>
        <fullName evidence="2">Uncharacterized protein</fullName>
    </submittedName>
</protein>
<reference evidence="2" key="1">
    <citation type="submission" date="2022-04" db="EMBL/GenBank/DDBJ databases">
        <title>Carnegiea gigantea Genome sequencing and assembly v2.</title>
        <authorList>
            <person name="Copetti D."/>
            <person name="Sanderson M.J."/>
            <person name="Burquez A."/>
            <person name="Wojciechowski M.F."/>
        </authorList>
    </citation>
    <scope>NUCLEOTIDE SEQUENCE</scope>
    <source>
        <strain evidence="2">SGP5-SGP5p</strain>
        <tissue evidence="2">Aerial part</tissue>
    </source>
</reference>
<dbReference type="OrthoDB" id="676979at2759"/>
<evidence type="ECO:0000256" key="1">
    <source>
        <dbReference type="ARBA" id="ARBA00004196"/>
    </source>
</evidence>
<dbReference type="AlphaFoldDB" id="A0A9Q1KSY2"/>
<dbReference type="Gene3D" id="3.80.10.10">
    <property type="entry name" value="Ribonuclease Inhibitor"/>
    <property type="match status" value="2"/>
</dbReference>
<dbReference type="PANTHER" id="PTHR48059:SF37">
    <property type="entry name" value="LEUCINE-RICH REPEAT PROTEIN FLOR 1-LIKE"/>
    <property type="match status" value="1"/>
</dbReference>
<dbReference type="PANTHER" id="PTHR48059">
    <property type="entry name" value="POLYGALACTURONASE INHIBITOR 1"/>
    <property type="match status" value="1"/>
</dbReference>
<sequence length="200" mass="22576">MELSLGQNRLSGPIPRSFGEAIVNLLDLSRNRLTGDASFLFGSNKTALETIYLNHNHFKFDFSNVDLPMGIRDLNIQHNELYGSLPKRLAQPPLWNDSDLPPAQACQARQHRPQQVPLWRPFAPLQFGKNKTMLELTKLDHNNLKFDFSNLDLPMGISTLDISHNETYGSLPKLLGQLPLQSINVSYNNLCGMIPTGRRL</sequence>
<dbReference type="Pfam" id="PF00560">
    <property type="entry name" value="LRR_1"/>
    <property type="match status" value="1"/>
</dbReference>
<comment type="caution">
    <text evidence="2">The sequence shown here is derived from an EMBL/GenBank/DDBJ whole genome shotgun (WGS) entry which is preliminary data.</text>
</comment>
<proteinExistence type="predicted"/>
<dbReference type="InterPro" id="IPR032675">
    <property type="entry name" value="LRR_dom_sf"/>
</dbReference>
<dbReference type="InterPro" id="IPR001611">
    <property type="entry name" value="Leu-rich_rpt"/>
</dbReference>
<organism evidence="2 3">
    <name type="scientific">Carnegiea gigantea</name>
    <dbReference type="NCBI Taxonomy" id="171969"/>
    <lineage>
        <taxon>Eukaryota</taxon>
        <taxon>Viridiplantae</taxon>
        <taxon>Streptophyta</taxon>
        <taxon>Embryophyta</taxon>
        <taxon>Tracheophyta</taxon>
        <taxon>Spermatophyta</taxon>
        <taxon>Magnoliopsida</taxon>
        <taxon>eudicotyledons</taxon>
        <taxon>Gunneridae</taxon>
        <taxon>Pentapetalae</taxon>
        <taxon>Caryophyllales</taxon>
        <taxon>Cactineae</taxon>
        <taxon>Cactaceae</taxon>
        <taxon>Cactoideae</taxon>
        <taxon>Echinocereeae</taxon>
        <taxon>Carnegiea</taxon>
    </lineage>
</organism>
<accession>A0A9Q1KSY2</accession>